<protein>
    <submittedName>
        <fullName evidence="1">Dot/Icm T4SS effector</fullName>
    </submittedName>
</protein>
<keyword evidence="2" id="KW-1185">Reference proteome</keyword>
<comment type="caution">
    <text evidence="1">The sequence shown here is derived from an EMBL/GenBank/DDBJ whole genome shotgun (WGS) entry which is preliminary data.</text>
</comment>
<dbReference type="AlphaFoldDB" id="A0A0W1ABU7"/>
<dbReference type="Proteomes" id="UP000054729">
    <property type="component" value="Unassembled WGS sequence"/>
</dbReference>
<dbReference type="EMBL" id="LNZB01000040">
    <property type="protein sequence ID" value="KTD78579.1"/>
    <property type="molecule type" value="Genomic_DNA"/>
</dbReference>
<evidence type="ECO:0000313" key="1">
    <source>
        <dbReference type="EMBL" id="KTD78579.1"/>
    </source>
</evidence>
<dbReference type="InterPro" id="IPR036412">
    <property type="entry name" value="HAD-like_sf"/>
</dbReference>
<dbReference type="SUPFAM" id="SSF56784">
    <property type="entry name" value="HAD-like"/>
    <property type="match status" value="1"/>
</dbReference>
<accession>A0A0W1ABU7</accession>
<name>A0A0W1ABU7_9GAMM</name>
<evidence type="ECO:0000313" key="2">
    <source>
        <dbReference type="Proteomes" id="UP000054729"/>
    </source>
</evidence>
<dbReference type="RefSeq" id="WP_095197599.1">
    <property type="nucleotide sequence ID" value="NZ_LT906442.1"/>
</dbReference>
<organism evidence="1 2">
    <name type="scientific">Legionella waltersii</name>
    <dbReference type="NCBI Taxonomy" id="66969"/>
    <lineage>
        <taxon>Bacteria</taxon>
        <taxon>Pseudomonadati</taxon>
        <taxon>Pseudomonadota</taxon>
        <taxon>Gammaproteobacteria</taxon>
        <taxon>Legionellales</taxon>
        <taxon>Legionellaceae</taxon>
        <taxon>Legionella</taxon>
    </lineage>
</organism>
<sequence length="559" mass="63546">MEFVIVSRNQAEYIQAILRYQGFSEDEISKITVYGKWNKQEAVTHYLNNSPHEKRELEIDCYVLDDLLADQQKMTKAIEVYCTNHRIPKKQVKVHAYVQPIGQFNWTEITRPIITTSEPVRETAVTPAKSQTSLSEAVQDFAVHSPTSQLIFFSDFDGTLTGLEGDSIIMKDDLGAARERKFVSTLFITKNAPNKHFHEPMLESNELQAKFVAQFGIYDPNKLNFETGMGRLLMKPEAVAALHELLKHDNAKFNIISANRKEYVLAMLRYQGFTPEEMSKITLYAREINKPYQSKDVSAKALLEGYKDITNAEVFVLDDSPKDRDRIVSAVCEHYQLPKPTAEQDSTKLTTTQHSITLHTPKVNTGQRNLKKYGDLALSCLQPKQKTIEHHTIEHHAVAPDITTEQLKHARDLKFKISHTKLHGNTIDMIKHAVVLAKDKYCNYHRSSDKDNFDHNRGIKKGRFSGFRHGSSGILVAESFAKEVGKLNDETQALNSLKEFFANTSRAYHNHSFASYLGDELANIGLISTPNYKGQYDPQQLITELERGKPISFHTDSSL</sequence>
<proteinExistence type="predicted"/>
<dbReference type="PATRIC" id="fig|66969.6.peg.1899"/>
<reference evidence="1 2" key="1">
    <citation type="submission" date="2015-11" db="EMBL/GenBank/DDBJ databases">
        <title>Genomic analysis of 38 Legionella species identifies large and diverse effector repertoires.</title>
        <authorList>
            <person name="Burstein D."/>
            <person name="Amaro F."/>
            <person name="Zusman T."/>
            <person name="Lifshitz Z."/>
            <person name="Cohen O."/>
            <person name="Gilbert J.A."/>
            <person name="Pupko T."/>
            <person name="Shuman H.A."/>
            <person name="Segal G."/>
        </authorList>
    </citation>
    <scope>NUCLEOTIDE SEQUENCE [LARGE SCALE GENOMIC DNA]</scope>
    <source>
        <strain evidence="1 2">ATCC 51914</strain>
    </source>
</reference>
<gene>
    <name evidence="1" type="ORF">Lwal_1742</name>
</gene>